<evidence type="ECO:0000313" key="3">
    <source>
        <dbReference type="Proteomes" id="UP000436006"/>
    </source>
</evidence>
<dbReference type="PROSITE" id="PS50930">
    <property type="entry name" value="HTH_LYTTR"/>
    <property type="match status" value="1"/>
</dbReference>
<sequence>MKRLAAAQVQHKFDPEKVIYLTGDVNYCTVYLLNGKTVLTSRTLKWYNDRWPQFMRVHKGSLVNPEQIHSCVVVSSIVAHLIMRNGARLPIGRRRISEVVEQLGIDMPKASGTTTHVIKPEWNTFLPAQARIA</sequence>
<dbReference type="EMBL" id="WPIN01000011">
    <property type="protein sequence ID" value="MVM33592.1"/>
    <property type="molecule type" value="Genomic_DNA"/>
</dbReference>
<dbReference type="Pfam" id="PF04397">
    <property type="entry name" value="LytTR"/>
    <property type="match status" value="1"/>
</dbReference>
<organism evidence="2 3">
    <name type="scientific">Spirosoma arboris</name>
    <dbReference type="NCBI Taxonomy" id="2682092"/>
    <lineage>
        <taxon>Bacteria</taxon>
        <taxon>Pseudomonadati</taxon>
        <taxon>Bacteroidota</taxon>
        <taxon>Cytophagia</taxon>
        <taxon>Cytophagales</taxon>
        <taxon>Cytophagaceae</taxon>
        <taxon>Spirosoma</taxon>
    </lineage>
</organism>
<dbReference type="AlphaFoldDB" id="A0A7K1SIG7"/>
<reference evidence="2 3" key="1">
    <citation type="submission" date="2019-12" db="EMBL/GenBank/DDBJ databases">
        <title>Spirosoma sp. HMF4905 genome sequencing and assembly.</title>
        <authorList>
            <person name="Kang H."/>
            <person name="Cha I."/>
            <person name="Kim H."/>
            <person name="Joh K."/>
        </authorList>
    </citation>
    <scope>NUCLEOTIDE SEQUENCE [LARGE SCALE GENOMIC DNA]</scope>
    <source>
        <strain evidence="2 3">HMF4905</strain>
    </source>
</reference>
<dbReference type="GO" id="GO:0003677">
    <property type="term" value="F:DNA binding"/>
    <property type="evidence" value="ECO:0007669"/>
    <property type="project" value="InterPro"/>
</dbReference>
<evidence type="ECO:0000259" key="1">
    <source>
        <dbReference type="PROSITE" id="PS50930"/>
    </source>
</evidence>
<dbReference type="RefSeq" id="WP_157588301.1">
    <property type="nucleotide sequence ID" value="NZ_WPIN01000011.1"/>
</dbReference>
<dbReference type="SMART" id="SM00850">
    <property type="entry name" value="LytTR"/>
    <property type="match status" value="1"/>
</dbReference>
<accession>A0A7K1SIG7</accession>
<feature type="domain" description="HTH LytTR-type" evidence="1">
    <location>
        <begin position="11"/>
        <end position="105"/>
    </location>
</feature>
<dbReference type="Gene3D" id="2.40.50.1020">
    <property type="entry name" value="LytTr DNA-binding domain"/>
    <property type="match status" value="1"/>
</dbReference>
<dbReference type="Proteomes" id="UP000436006">
    <property type="component" value="Unassembled WGS sequence"/>
</dbReference>
<protein>
    <submittedName>
        <fullName evidence="2">LytTR family transcriptional regulator</fullName>
    </submittedName>
</protein>
<evidence type="ECO:0000313" key="2">
    <source>
        <dbReference type="EMBL" id="MVM33592.1"/>
    </source>
</evidence>
<name>A0A7K1SIG7_9BACT</name>
<gene>
    <name evidence="2" type="ORF">GO755_26375</name>
</gene>
<proteinExistence type="predicted"/>
<comment type="caution">
    <text evidence="2">The sequence shown here is derived from an EMBL/GenBank/DDBJ whole genome shotgun (WGS) entry which is preliminary data.</text>
</comment>
<dbReference type="InterPro" id="IPR007492">
    <property type="entry name" value="LytTR_DNA-bd_dom"/>
</dbReference>
<keyword evidence="3" id="KW-1185">Reference proteome</keyword>